<reference evidence="4 5" key="1">
    <citation type="submission" date="2018-02" db="EMBL/GenBank/DDBJ databases">
        <title>Comparative genomes isolates from brazilian mangrove.</title>
        <authorList>
            <person name="Araujo J.E."/>
            <person name="Taketani R.G."/>
            <person name="Silva M.C.P."/>
            <person name="Loureco M.V."/>
            <person name="Andreote F.D."/>
        </authorList>
    </citation>
    <scope>NUCLEOTIDE SEQUENCE [LARGE SCALE GENOMIC DNA]</scope>
    <source>
        <strain evidence="4 5">HEX-2 MGV</strain>
    </source>
</reference>
<sequence length="70" mass="7160">MAVGDSGCGISQESKGKIFDPFFTTKGIGKGTGLGLAVIHGIVRDLNGTINVTSELGEGTTFMLTFPPAT</sequence>
<organism evidence="4 5">
    <name type="scientific">Blastopirellula marina</name>
    <dbReference type="NCBI Taxonomy" id="124"/>
    <lineage>
        <taxon>Bacteria</taxon>
        <taxon>Pseudomonadati</taxon>
        <taxon>Planctomycetota</taxon>
        <taxon>Planctomycetia</taxon>
        <taxon>Pirellulales</taxon>
        <taxon>Pirellulaceae</taxon>
        <taxon>Blastopirellula</taxon>
    </lineage>
</organism>
<dbReference type="AlphaFoldDB" id="A0A2S8F2F0"/>
<dbReference type="EMBL" id="PUIA01000068">
    <property type="protein sequence ID" value="PQO26341.1"/>
    <property type="molecule type" value="Genomic_DNA"/>
</dbReference>
<dbReference type="SUPFAM" id="SSF55874">
    <property type="entry name" value="ATPase domain of HSP90 chaperone/DNA topoisomerase II/histidine kinase"/>
    <property type="match status" value="1"/>
</dbReference>
<dbReference type="GO" id="GO:0004673">
    <property type="term" value="F:protein histidine kinase activity"/>
    <property type="evidence" value="ECO:0007669"/>
    <property type="project" value="UniProtKB-EC"/>
</dbReference>
<name>A0A2S8F2F0_9BACT</name>
<dbReference type="PROSITE" id="PS50109">
    <property type="entry name" value="HIS_KIN"/>
    <property type="match status" value="1"/>
</dbReference>
<comment type="catalytic activity">
    <reaction evidence="1">
        <text>ATP + protein L-histidine = ADP + protein N-phospho-L-histidine.</text>
        <dbReference type="EC" id="2.7.13.3"/>
    </reaction>
</comment>
<dbReference type="Proteomes" id="UP000240009">
    <property type="component" value="Unassembled WGS sequence"/>
</dbReference>
<feature type="domain" description="Histidine kinase" evidence="3">
    <location>
        <begin position="1"/>
        <end position="70"/>
    </location>
</feature>
<proteinExistence type="predicted"/>
<evidence type="ECO:0000313" key="5">
    <source>
        <dbReference type="Proteomes" id="UP000240009"/>
    </source>
</evidence>
<gene>
    <name evidence="4" type="ORF">C5Y96_20080</name>
</gene>
<comment type="caution">
    <text evidence="4">The sequence shown here is derived from an EMBL/GenBank/DDBJ whole genome shotgun (WGS) entry which is preliminary data.</text>
</comment>
<dbReference type="InterPro" id="IPR004358">
    <property type="entry name" value="Sig_transdc_His_kin-like_C"/>
</dbReference>
<dbReference type="Gene3D" id="3.30.565.10">
    <property type="entry name" value="Histidine kinase-like ATPase, C-terminal domain"/>
    <property type="match status" value="1"/>
</dbReference>
<dbReference type="PRINTS" id="PR00344">
    <property type="entry name" value="BCTRLSENSOR"/>
</dbReference>
<dbReference type="PANTHER" id="PTHR43065:SF42">
    <property type="entry name" value="TWO-COMPONENT SENSOR PPRA"/>
    <property type="match status" value="1"/>
</dbReference>
<dbReference type="OrthoDB" id="9773956at2"/>
<accession>A0A2S8F2F0</accession>
<dbReference type="Pfam" id="PF02518">
    <property type="entry name" value="HATPase_c"/>
    <property type="match status" value="1"/>
</dbReference>
<dbReference type="EC" id="2.7.13.3" evidence="2"/>
<dbReference type="InterPro" id="IPR005467">
    <property type="entry name" value="His_kinase_dom"/>
</dbReference>
<evidence type="ECO:0000256" key="2">
    <source>
        <dbReference type="ARBA" id="ARBA00012438"/>
    </source>
</evidence>
<evidence type="ECO:0000313" key="4">
    <source>
        <dbReference type="EMBL" id="PQO26341.1"/>
    </source>
</evidence>
<evidence type="ECO:0000256" key="1">
    <source>
        <dbReference type="ARBA" id="ARBA00000085"/>
    </source>
</evidence>
<dbReference type="RefSeq" id="WP_105357075.1">
    <property type="nucleotide sequence ID" value="NZ_PUIA01000068.1"/>
</dbReference>
<evidence type="ECO:0000259" key="3">
    <source>
        <dbReference type="PROSITE" id="PS50109"/>
    </source>
</evidence>
<dbReference type="PANTHER" id="PTHR43065">
    <property type="entry name" value="SENSOR HISTIDINE KINASE"/>
    <property type="match status" value="1"/>
</dbReference>
<dbReference type="InterPro" id="IPR036890">
    <property type="entry name" value="HATPase_C_sf"/>
</dbReference>
<dbReference type="InterPro" id="IPR003594">
    <property type="entry name" value="HATPase_dom"/>
</dbReference>
<protein>
    <recommendedName>
        <fullName evidence="2">histidine kinase</fullName>
        <ecNumber evidence="2">2.7.13.3</ecNumber>
    </recommendedName>
</protein>